<gene>
    <name evidence="2 3" type="primary">dtd</name>
    <name evidence="3" type="ORF">GCM10011512_06640</name>
</gene>
<name>A0ABQ1NPZ1_9MICC</name>
<dbReference type="NCBIfam" id="TIGR00256">
    <property type="entry name" value="D-aminoacyl-tRNA deacylase"/>
    <property type="match status" value="1"/>
</dbReference>
<dbReference type="InterPro" id="IPR003732">
    <property type="entry name" value="Daa-tRNA_deacyls_DTD"/>
</dbReference>
<dbReference type="Gene3D" id="3.50.80.10">
    <property type="entry name" value="D-tyrosyl-tRNA(Tyr) deacylase"/>
    <property type="match status" value="1"/>
</dbReference>
<dbReference type="PANTHER" id="PTHR10472">
    <property type="entry name" value="D-TYROSYL-TRNA TYR DEACYLASE"/>
    <property type="match status" value="1"/>
</dbReference>
<dbReference type="CDD" id="cd00563">
    <property type="entry name" value="Dtyr_deacylase"/>
    <property type="match status" value="1"/>
</dbReference>
<comment type="subcellular location">
    <subcellularLocation>
        <location evidence="2">Cytoplasm</location>
    </subcellularLocation>
</comment>
<comment type="function">
    <text evidence="2">An aminoacyl-tRNA editing enzyme that deacylates mischarged D-aminoacyl-tRNAs. Also deacylates mischarged glycyl-tRNA(Ala), protecting cells against glycine mischarging by AlaRS. Acts via tRNA-based rather than protein-based catalysis; rejects L-amino acids rather than detecting D-amino acids in the active site. By recycling D-aminoacyl-tRNA to D-amino acids and free tRNA molecules, this enzyme counteracts the toxicity associated with the formation of D-aminoacyl-tRNA entities in vivo and helps enforce protein L-homochirality.</text>
</comment>
<dbReference type="EC" id="3.1.1.96" evidence="2"/>
<dbReference type="Pfam" id="PF02580">
    <property type="entry name" value="Tyr_Deacylase"/>
    <property type="match status" value="1"/>
</dbReference>
<dbReference type="InterPro" id="IPR023509">
    <property type="entry name" value="DTD-like_sf"/>
</dbReference>
<comment type="subunit">
    <text evidence="2">Homodimer.</text>
</comment>
<comment type="catalytic activity">
    <reaction evidence="2">
        <text>a D-aminoacyl-tRNA + H2O = a tRNA + a D-alpha-amino acid + H(+)</text>
        <dbReference type="Rhea" id="RHEA:13953"/>
        <dbReference type="Rhea" id="RHEA-COMP:10123"/>
        <dbReference type="Rhea" id="RHEA-COMP:10124"/>
        <dbReference type="ChEBI" id="CHEBI:15377"/>
        <dbReference type="ChEBI" id="CHEBI:15378"/>
        <dbReference type="ChEBI" id="CHEBI:59871"/>
        <dbReference type="ChEBI" id="CHEBI:78442"/>
        <dbReference type="ChEBI" id="CHEBI:79333"/>
        <dbReference type="EC" id="3.1.1.96"/>
    </reaction>
</comment>
<dbReference type="Proteomes" id="UP000597761">
    <property type="component" value="Unassembled WGS sequence"/>
</dbReference>
<comment type="catalytic activity">
    <reaction evidence="2">
        <text>glycyl-tRNA(Ala) + H2O = tRNA(Ala) + glycine + H(+)</text>
        <dbReference type="Rhea" id="RHEA:53744"/>
        <dbReference type="Rhea" id="RHEA-COMP:9657"/>
        <dbReference type="Rhea" id="RHEA-COMP:13640"/>
        <dbReference type="ChEBI" id="CHEBI:15377"/>
        <dbReference type="ChEBI" id="CHEBI:15378"/>
        <dbReference type="ChEBI" id="CHEBI:57305"/>
        <dbReference type="ChEBI" id="CHEBI:78442"/>
        <dbReference type="ChEBI" id="CHEBI:78522"/>
    </reaction>
</comment>
<organism evidence="3 4">
    <name type="scientific">Tersicoccus solisilvae</name>
    <dbReference type="NCBI Taxonomy" id="1882339"/>
    <lineage>
        <taxon>Bacteria</taxon>
        <taxon>Bacillati</taxon>
        <taxon>Actinomycetota</taxon>
        <taxon>Actinomycetes</taxon>
        <taxon>Micrococcales</taxon>
        <taxon>Micrococcaceae</taxon>
        <taxon>Tersicoccus</taxon>
    </lineage>
</organism>
<dbReference type="RefSeq" id="WP_188666268.1">
    <property type="nucleotide sequence ID" value="NZ_BMJI01000002.1"/>
</dbReference>
<protein>
    <recommendedName>
        <fullName evidence="2">D-aminoacyl-tRNA deacylase</fullName>
        <shortName evidence="2">DTD</shortName>
        <ecNumber evidence="2">3.1.1.96</ecNumber>
    </recommendedName>
    <alternativeName>
        <fullName evidence="2">Gly-tRNA(Ala) deacylase</fullName>
        <ecNumber evidence="2">3.1.1.-</ecNumber>
    </alternativeName>
</protein>
<sequence length="149" mass="16112">MRAVLQRVSRARVTVEGAVVGAIDEPGLLVLLGVTHEDTEATCAAVAEKCWRLRILDGERSCADAGAPLLVVSQFTLYGDVRKGRRPSWSRAAGRDHSEPLYERFVAELRERGARVETGVFGAMMDVESINSGPFTVLVDSADFAPPSP</sequence>
<proteinExistence type="inferred from homology"/>
<dbReference type="EMBL" id="BMJI01000002">
    <property type="protein sequence ID" value="GGC82566.1"/>
    <property type="molecule type" value="Genomic_DNA"/>
</dbReference>
<dbReference type="EC" id="3.1.1.-" evidence="2"/>
<comment type="caution">
    <text evidence="3">The sequence shown here is derived from an EMBL/GenBank/DDBJ whole genome shotgun (WGS) entry which is preliminary data.</text>
</comment>
<reference evidence="4" key="1">
    <citation type="journal article" date="2019" name="Int. J. Syst. Evol. Microbiol.">
        <title>The Global Catalogue of Microorganisms (GCM) 10K type strain sequencing project: providing services to taxonomists for standard genome sequencing and annotation.</title>
        <authorList>
            <consortium name="The Broad Institute Genomics Platform"/>
            <consortium name="The Broad Institute Genome Sequencing Center for Infectious Disease"/>
            <person name="Wu L."/>
            <person name="Ma J."/>
        </authorList>
    </citation>
    <scope>NUCLEOTIDE SEQUENCE [LARGE SCALE GENOMIC DNA]</scope>
    <source>
        <strain evidence="4">CGMCC 1.15480</strain>
    </source>
</reference>
<keyword evidence="2" id="KW-0378">Hydrolase</keyword>
<keyword evidence="2" id="KW-0820">tRNA-binding</keyword>
<keyword evidence="2" id="KW-0963">Cytoplasm</keyword>
<comment type="domain">
    <text evidence="2">A Gly-cisPro motif from one monomer fits into the active site of the other monomer to allow specific chiral rejection of L-amino acids.</text>
</comment>
<dbReference type="PANTHER" id="PTHR10472:SF5">
    <property type="entry name" value="D-AMINOACYL-TRNA DEACYLASE 1"/>
    <property type="match status" value="1"/>
</dbReference>
<keyword evidence="2" id="KW-0694">RNA-binding</keyword>
<evidence type="ECO:0000256" key="2">
    <source>
        <dbReference type="HAMAP-Rule" id="MF_00518"/>
    </source>
</evidence>
<evidence type="ECO:0000313" key="3">
    <source>
        <dbReference type="EMBL" id="GGC82566.1"/>
    </source>
</evidence>
<dbReference type="HAMAP" id="MF_00518">
    <property type="entry name" value="Deacylase_Dtd"/>
    <property type="match status" value="1"/>
</dbReference>
<accession>A0ABQ1NPZ1</accession>
<comment type="similarity">
    <text evidence="1 2">Belongs to the DTD family.</text>
</comment>
<dbReference type="SUPFAM" id="SSF69500">
    <property type="entry name" value="DTD-like"/>
    <property type="match status" value="1"/>
</dbReference>
<keyword evidence="4" id="KW-1185">Reference proteome</keyword>
<feature type="short sequence motif" description="Gly-cisPro motif, important for rejection of L-amino acids" evidence="2">
    <location>
        <begin position="133"/>
        <end position="134"/>
    </location>
</feature>
<evidence type="ECO:0000313" key="4">
    <source>
        <dbReference type="Proteomes" id="UP000597761"/>
    </source>
</evidence>
<evidence type="ECO:0000256" key="1">
    <source>
        <dbReference type="ARBA" id="ARBA00009673"/>
    </source>
</evidence>